<accession>A0A915JBA8</accession>
<dbReference type="CDD" id="cd15457">
    <property type="entry name" value="NADAR"/>
    <property type="match status" value="1"/>
</dbReference>
<feature type="region of interest" description="Disordered" evidence="1">
    <location>
        <begin position="1"/>
        <end position="41"/>
    </location>
</feature>
<feature type="compositionally biased region" description="Acidic residues" evidence="1">
    <location>
        <begin position="30"/>
        <end position="41"/>
    </location>
</feature>
<dbReference type="Proteomes" id="UP000887565">
    <property type="component" value="Unplaced"/>
</dbReference>
<dbReference type="AlphaFoldDB" id="A0A915JBA8"/>
<dbReference type="WBParaSite" id="nRc.2.0.1.t23783-RA">
    <property type="protein sequence ID" value="nRc.2.0.1.t23783-RA"/>
    <property type="gene ID" value="nRc.2.0.1.g23783"/>
</dbReference>
<organism evidence="3 4">
    <name type="scientific">Romanomermis culicivorax</name>
    <name type="common">Nematode worm</name>
    <dbReference type="NCBI Taxonomy" id="13658"/>
    <lineage>
        <taxon>Eukaryota</taxon>
        <taxon>Metazoa</taxon>
        <taxon>Ecdysozoa</taxon>
        <taxon>Nematoda</taxon>
        <taxon>Enoplea</taxon>
        <taxon>Dorylaimia</taxon>
        <taxon>Mermithida</taxon>
        <taxon>Mermithoidea</taxon>
        <taxon>Mermithidae</taxon>
        <taxon>Romanomermis</taxon>
    </lineage>
</organism>
<proteinExistence type="predicted"/>
<evidence type="ECO:0000259" key="2">
    <source>
        <dbReference type="Pfam" id="PF08719"/>
    </source>
</evidence>
<feature type="compositionally biased region" description="Basic and acidic residues" evidence="1">
    <location>
        <begin position="7"/>
        <end position="29"/>
    </location>
</feature>
<dbReference type="Gene3D" id="1.10.357.40">
    <property type="entry name" value="YbiA-like"/>
    <property type="match status" value="1"/>
</dbReference>
<dbReference type="NCBIfam" id="TIGR02464">
    <property type="entry name" value="ribofla_fusion"/>
    <property type="match status" value="1"/>
</dbReference>
<sequence>MILASMKETEQEQLEEQRSRLDDHNRLLIDPDDDEDGPGDEEILTQSEAAKLLNRSAFISIRTNQWLKGKSRHDVIISINNENSRDIKPEFVISKFNFYQIIFSCPDQRDKAVESKLTIFNKTTNLEMPRPRTNTRVRTLHISNVPITIPHEEVKKWLQANVKTIKFISDFKWVEVEDTGIKTGVRSIVVEVHQKFQFPGFAWYKTPGMQTQVKVKIWHQGMPQWCRKCMAPGHMAVECDIVDNQPPRGSYAAALMARPGSKEPRSGGAPVEMVMTRLVDAGDQEPGPKNPDTDKVAYKSTEHYLFHQKAMAMGDKEAAQIILNAPNAVEAKKIGGKLPWDFTKLGTWHNFAYSTLYKANGYKYEQDSNLRRQFFNTAPALLVEANPYDLYWGCGLKRDDPSINDLRSYP</sequence>
<name>A0A915JBA8_ROMCU</name>
<evidence type="ECO:0000313" key="3">
    <source>
        <dbReference type="Proteomes" id="UP000887565"/>
    </source>
</evidence>
<dbReference type="InterPro" id="IPR037238">
    <property type="entry name" value="YbiA-like_sf"/>
</dbReference>
<feature type="domain" description="NADAR" evidence="2">
    <location>
        <begin position="291"/>
        <end position="401"/>
    </location>
</feature>
<dbReference type="Pfam" id="PF08719">
    <property type="entry name" value="NADAR"/>
    <property type="match status" value="1"/>
</dbReference>
<evidence type="ECO:0000313" key="4">
    <source>
        <dbReference type="WBParaSite" id="nRc.2.0.1.t23783-RA"/>
    </source>
</evidence>
<keyword evidence="3" id="KW-1185">Reference proteome</keyword>
<dbReference type="InterPro" id="IPR012816">
    <property type="entry name" value="NADAR"/>
</dbReference>
<evidence type="ECO:0000256" key="1">
    <source>
        <dbReference type="SAM" id="MobiDB-lite"/>
    </source>
</evidence>
<reference evidence="4" key="1">
    <citation type="submission" date="2022-11" db="UniProtKB">
        <authorList>
            <consortium name="WormBaseParasite"/>
        </authorList>
    </citation>
    <scope>IDENTIFICATION</scope>
</reference>
<protein>
    <submittedName>
        <fullName evidence="4">NADAR domain-containing protein</fullName>
    </submittedName>
</protein>
<dbReference type="SUPFAM" id="SSF143990">
    <property type="entry name" value="YbiA-like"/>
    <property type="match status" value="1"/>
</dbReference>